<organism evidence="4 5">
    <name type="scientific">Aliikangiella marina</name>
    <dbReference type="NCBI Taxonomy" id="1712262"/>
    <lineage>
        <taxon>Bacteria</taxon>
        <taxon>Pseudomonadati</taxon>
        <taxon>Pseudomonadota</taxon>
        <taxon>Gammaproteobacteria</taxon>
        <taxon>Oceanospirillales</taxon>
        <taxon>Pleioneaceae</taxon>
        <taxon>Aliikangiella</taxon>
    </lineage>
</organism>
<dbReference type="AlphaFoldDB" id="A0A545TIB2"/>
<dbReference type="SMART" id="SM00062">
    <property type="entry name" value="PBPb"/>
    <property type="match status" value="1"/>
</dbReference>
<accession>A0A545TIB2</accession>
<dbReference type="Proteomes" id="UP000317839">
    <property type="component" value="Unassembled WGS sequence"/>
</dbReference>
<protein>
    <submittedName>
        <fullName evidence="4">Amino acid ABC transporter substrate-binding protein</fullName>
    </submittedName>
</protein>
<feature type="domain" description="Solute-binding protein family 3/N-terminal" evidence="3">
    <location>
        <begin position="36"/>
        <end position="260"/>
    </location>
</feature>
<dbReference type="PANTHER" id="PTHR35936:SF19">
    <property type="entry name" value="AMINO-ACID-BINDING PROTEIN YXEM-RELATED"/>
    <property type="match status" value="1"/>
</dbReference>
<comment type="similarity">
    <text evidence="1">Belongs to the bacterial solute-binding protein 3 family.</text>
</comment>
<dbReference type="OrthoDB" id="9768183at2"/>
<sequence length="261" mass="29478">MTTSKQCLLLTITMIAWLSIGEKDANAQSQPQEDCHIKIGWGDWPPYQFTENGEPKGIQIDLIKQIGEAANCKLSFISQNFPDNQQGIRDGTIDMTFDTSVTEEREKFALFSSPYRNEVLALYVRPKYMEACKSQPVAALIESGMRLGITRGNIYGETIRSIQSTPELNSKLIYRDDNTEHYKLFAENQLDAFVDDPAVMAFMIRNNPKTGPLKVCKIAVSSSPVSLMFSKKTVTQATVERFNSAIARVKQTPEYIKNWAW</sequence>
<name>A0A545TIB2_9GAMM</name>
<comment type="caution">
    <text evidence="4">The sequence shown here is derived from an EMBL/GenBank/DDBJ whole genome shotgun (WGS) entry which is preliminary data.</text>
</comment>
<dbReference type="Gene3D" id="3.40.190.10">
    <property type="entry name" value="Periplasmic binding protein-like II"/>
    <property type="match status" value="2"/>
</dbReference>
<dbReference type="Pfam" id="PF00497">
    <property type="entry name" value="SBP_bac_3"/>
    <property type="match status" value="1"/>
</dbReference>
<dbReference type="SUPFAM" id="SSF53850">
    <property type="entry name" value="Periplasmic binding protein-like II"/>
    <property type="match status" value="1"/>
</dbReference>
<dbReference type="RefSeq" id="WP_142888276.1">
    <property type="nucleotide sequence ID" value="NZ_VIKR01000001.1"/>
</dbReference>
<keyword evidence="5" id="KW-1185">Reference proteome</keyword>
<keyword evidence="2" id="KW-0732">Signal</keyword>
<evidence type="ECO:0000256" key="2">
    <source>
        <dbReference type="ARBA" id="ARBA00022729"/>
    </source>
</evidence>
<evidence type="ECO:0000313" key="5">
    <source>
        <dbReference type="Proteomes" id="UP000317839"/>
    </source>
</evidence>
<gene>
    <name evidence="4" type="ORF">FLL45_02890</name>
</gene>
<dbReference type="EMBL" id="VIKR01000001">
    <property type="protein sequence ID" value="TQV76916.1"/>
    <property type="molecule type" value="Genomic_DNA"/>
</dbReference>
<dbReference type="PANTHER" id="PTHR35936">
    <property type="entry name" value="MEMBRANE-BOUND LYTIC MUREIN TRANSGLYCOSYLASE F"/>
    <property type="match status" value="1"/>
</dbReference>
<proteinExistence type="inferred from homology"/>
<reference evidence="4 5" key="1">
    <citation type="submission" date="2019-06" db="EMBL/GenBank/DDBJ databases">
        <title>Draft genome of Aliikangiella marina GYP-15.</title>
        <authorList>
            <person name="Wang G."/>
        </authorList>
    </citation>
    <scope>NUCLEOTIDE SEQUENCE [LARGE SCALE GENOMIC DNA]</scope>
    <source>
        <strain evidence="4 5">GYP-15</strain>
    </source>
</reference>
<evidence type="ECO:0000259" key="3">
    <source>
        <dbReference type="SMART" id="SM00062"/>
    </source>
</evidence>
<evidence type="ECO:0000256" key="1">
    <source>
        <dbReference type="ARBA" id="ARBA00010333"/>
    </source>
</evidence>
<evidence type="ECO:0000313" key="4">
    <source>
        <dbReference type="EMBL" id="TQV76916.1"/>
    </source>
</evidence>
<dbReference type="InterPro" id="IPR001638">
    <property type="entry name" value="Solute-binding_3/MltF_N"/>
</dbReference>